<dbReference type="PANTHER" id="PTHR42681">
    <property type="entry name" value="MALONYL-COA-ACYL CARRIER PROTEIN TRANSACYLASE, MITOCHONDRIAL"/>
    <property type="match status" value="1"/>
</dbReference>
<reference evidence="7" key="1">
    <citation type="submission" date="2017-08" db="EMBL/GenBank/DDBJ databases">
        <title>A dynamic microbial community with high functional redundancy inhabits the cold, oxic subseafloor aquifer.</title>
        <authorList>
            <person name="Tully B.J."/>
            <person name="Wheat C.G."/>
            <person name="Glazer B.T."/>
            <person name="Huber J.A."/>
        </authorList>
    </citation>
    <scope>NUCLEOTIDE SEQUENCE [LARGE SCALE GENOMIC DNA]</scope>
</reference>
<dbReference type="EMBL" id="NVSR01000002">
    <property type="protein sequence ID" value="PCI30757.1"/>
    <property type="molecule type" value="Genomic_DNA"/>
</dbReference>
<keyword evidence="2" id="KW-0808">Transferase</keyword>
<dbReference type="InterPro" id="IPR014043">
    <property type="entry name" value="Acyl_transferase_dom"/>
</dbReference>
<evidence type="ECO:0000256" key="2">
    <source>
        <dbReference type="ARBA" id="ARBA00022679"/>
    </source>
</evidence>
<evidence type="ECO:0000256" key="4">
    <source>
        <dbReference type="ARBA" id="ARBA00048462"/>
    </source>
</evidence>
<organism evidence="6 7">
    <name type="scientific">SAR324 cluster bacterium</name>
    <dbReference type="NCBI Taxonomy" id="2024889"/>
    <lineage>
        <taxon>Bacteria</taxon>
        <taxon>Deltaproteobacteria</taxon>
        <taxon>SAR324 cluster</taxon>
    </lineage>
</organism>
<dbReference type="Gene3D" id="3.30.70.250">
    <property type="entry name" value="Malonyl-CoA ACP transacylase, ACP-binding"/>
    <property type="match status" value="1"/>
</dbReference>
<keyword evidence="3" id="KW-0012">Acyltransferase</keyword>
<dbReference type="SMART" id="SM00827">
    <property type="entry name" value="PKS_AT"/>
    <property type="match status" value="1"/>
</dbReference>
<evidence type="ECO:0000256" key="3">
    <source>
        <dbReference type="ARBA" id="ARBA00023315"/>
    </source>
</evidence>
<dbReference type="GO" id="GO:0006633">
    <property type="term" value="P:fatty acid biosynthetic process"/>
    <property type="evidence" value="ECO:0007669"/>
    <property type="project" value="TreeGrafter"/>
</dbReference>
<dbReference type="EC" id="2.3.1.39" evidence="1"/>
<evidence type="ECO:0000259" key="5">
    <source>
        <dbReference type="SMART" id="SM00827"/>
    </source>
</evidence>
<dbReference type="SUPFAM" id="SSF52151">
    <property type="entry name" value="FabD/lysophospholipase-like"/>
    <property type="match status" value="1"/>
</dbReference>
<evidence type="ECO:0000256" key="1">
    <source>
        <dbReference type="ARBA" id="ARBA00013258"/>
    </source>
</evidence>
<dbReference type="Gene3D" id="3.40.366.10">
    <property type="entry name" value="Malonyl-Coenzyme A Acyl Carrier Protein, domain 2"/>
    <property type="match status" value="1"/>
</dbReference>
<proteinExistence type="predicted"/>
<comment type="caution">
    <text evidence="6">The sequence shown here is derived from an EMBL/GenBank/DDBJ whole genome shotgun (WGS) entry which is preliminary data.</text>
</comment>
<dbReference type="InterPro" id="IPR016035">
    <property type="entry name" value="Acyl_Trfase/lysoPLipase"/>
</dbReference>
<feature type="domain" description="Malonyl-CoA:ACP transacylase (MAT)" evidence="5">
    <location>
        <begin position="8"/>
        <end position="288"/>
    </location>
</feature>
<dbReference type="AlphaFoldDB" id="A0A2A4TCR2"/>
<evidence type="ECO:0000313" key="6">
    <source>
        <dbReference type="EMBL" id="PCI30757.1"/>
    </source>
</evidence>
<sequence length="312" mass="35551">MRQKHVFMFPGQGILGPEVLDILEKHSTFKDVYACGCEINQIDFLQEIKKGNYQKIRENKYYSALVTITNLAALSWVEDWEQPEAYCGYSIGQYSALYAAGCVDLESLFRIILKRSELMLDSIEKQETGMLGVIGVLEQKLLDFLEEFNYQLEHPVVIANYNCPGNYTIAGTKQNLLRIGEKIDVLSPKQVIPLDVSGAWHSYFLKEAGEGFTRFLEGVEFIKIPENVINNVSGNFFDKELSLIKTQLGQHIYSPVKWDLGISSLIENGFQRFLELGFGKTLATYNFFINREIRTLVINSPEVAEKLIISKF</sequence>
<evidence type="ECO:0000313" key="7">
    <source>
        <dbReference type="Proteomes" id="UP000218113"/>
    </source>
</evidence>
<dbReference type="InterPro" id="IPR050858">
    <property type="entry name" value="Mal-CoA-ACP_Trans/PKS_FabD"/>
</dbReference>
<dbReference type="SUPFAM" id="SSF55048">
    <property type="entry name" value="Probable ACP-binding domain of malonyl-CoA ACP transacylase"/>
    <property type="match status" value="1"/>
</dbReference>
<dbReference type="Proteomes" id="UP000218113">
    <property type="component" value="Unassembled WGS sequence"/>
</dbReference>
<dbReference type="InterPro" id="IPR016036">
    <property type="entry name" value="Malonyl_transacylase_ACP-bd"/>
</dbReference>
<protein>
    <recommendedName>
        <fullName evidence="1">[acyl-carrier-protein] S-malonyltransferase</fullName>
        <ecNumber evidence="1">2.3.1.39</ecNumber>
    </recommendedName>
</protein>
<comment type="catalytic activity">
    <reaction evidence="4">
        <text>holo-[ACP] + malonyl-CoA = malonyl-[ACP] + CoA</text>
        <dbReference type="Rhea" id="RHEA:41792"/>
        <dbReference type="Rhea" id="RHEA-COMP:9623"/>
        <dbReference type="Rhea" id="RHEA-COMP:9685"/>
        <dbReference type="ChEBI" id="CHEBI:57287"/>
        <dbReference type="ChEBI" id="CHEBI:57384"/>
        <dbReference type="ChEBI" id="CHEBI:64479"/>
        <dbReference type="ChEBI" id="CHEBI:78449"/>
        <dbReference type="EC" id="2.3.1.39"/>
    </reaction>
</comment>
<dbReference type="PANTHER" id="PTHR42681:SF1">
    <property type="entry name" value="MALONYL-COA-ACYL CARRIER PROTEIN TRANSACYLASE, MITOCHONDRIAL"/>
    <property type="match status" value="1"/>
</dbReference>
<accession>A0A2A4TCR2</accession>
<dbReference type="InterPro" id="IPR001227">
    <property type="entry name" value="Ac_transferase_dom_sf"/>
</dbReference>
<gene>
    <name evidence="6" type="ORF">COB67_00990</name>
</gene>
<dbReference type="GO" id="GO:0004314">
    <property type="term" value="F:[acyl-carrier-protein] S-malonyltransferase activity"/>
    <property type="evidence" value="ECO:0007669"/>
    <property type="project" value="UniProtKB-EC"/>
</dbReference>
<name>A0A2A4TCR2_9DELT</name>